<organism evidence="2 3">
    <name type="scientific">Lachnellula suecica</name>
    <dbReference type="NCBI Taxonomy" id="602035"/>
    <lineage>
        <taxon>Eukaryota</taxon>
        <taxon>Fungi</taxon>
        <taxon>Dikarya</taxon>
        <taxon>Ascomycota</taxon>
        <taxon>Pezizomycotina</taxon>
        <taxon>Leotiomycetes</taxon>
        <taxon>Helotiales</taxon>
        <taxon>Lachnaceae</taxon>
        <taxon>Lachnellula</taxon>
    </lineage>
</organism>
<name>A0A8T9CH63_9HELO</name>
<dbReference type="Proteomes" id="UP000469558">
    <property type="component" value="Unassembled WGS sequence"/>
</dbReference>
<keyword evidence="3" id="KW-1185">Reference proteome</keyword>
<dbReference type="Pfam" id="PF20183">
    <property type="entry name" value="DUF6546"/>
    <property type="match status" value="1"/>
</dbReference>
<accession>A0A8T9CH63</accession>
<evidence type="ECO:0000313" key="3">
    <source>
        <dbReference type="Proteomes" id="UP000469558"/>
    </source>
</evidence>
<evidence type="ECO:0000313" key="2">
    <source>
        <dbReference type="EMBL" id="TVY84502.1"/>
    </source>
</evidence>
<proteinExistence type="predicted"/>
<dbReference type="AlphaFoldDB" id="A0A8T9CH63"/>
<dbReference type="EMBL" id="QGMK01000078">
    <property type="protein sequence ID" value="TVY84502.1"/>
    <property type="molecule type" value="Genomic_DNA"/>
</dbReference>
<comment type="caution">
    <text evidence="2">The sequence shown here is derived from an EMBL/GenBank/DDBJ whole genome shotgun (WGS) entry which is preliminary data.</text>
</comment>
<gene>
    <name evidence="2" type="ORF">LSUE1_G000647</name>
</gene>
<dbReference type="OrthoDB" id="4802432at2759"/>
<feature type="domain" description="DUF6546" evidence="1">
    <location>
        <begin position="267"/>
        <end position="452"/>
    </location>
</feature>
<evidence type="ECO:0000259" key="1">
    <source>
        <dbReference type="Pfam" id="PF20183"/>
    </source>
</evidence>
<sequence length="454" mass="51647">MIVWPKLPAEIRLAVLEALLQNGCSLASLATVSREWQALIEPHNFSRIKVAASRVVDLGSMLQRNRSLVRYIWFCLELQEYDCPECAPEDENTWGLSIADNLLIAAAFGDLFSTLSALGSGLFKYLTFEPDLDDASDSSMSSRKQSMLAKASVSEPHHGWAAGSRTFYPPDNAIDKVFEEIFDQGPFEDKLQEFQWWHQLPSVPAVTGLLLRQQNRRRWSPLALRPMFARLPRLQEIHYEHWREWGDEQQQETDDNFRLLFESLSSNRLRRLILFENFDQTYPASFGRHWDLDPVLIPCSSVSRAIAKASLALEHLFASFIVDASNFFNARELTWTWPNLTWLALTSRLLAPQESPTELDHMLRAAAAAALKMPNLRTMEIWRGETGLAAVFRYQRPEARNRPAVITCRGTGELTLRPLVHQAWDAVAPSHDGQGHVVVRELLDDDAINSHGMP</sequence>
<protein>
    <recommendedName>
        <fullName evidence="1">DUF6546 domain-containing protein</fullName>
    </recommendedName>
</protein>
<dbReference type="InterPro" id="IPR046676">
    <property type="entry name" value="DUF6546"/>
</dbReference>
<reference evidence="2 3" key="1">
    <citation type="submission" date="2018-05" db="EMBL/GenBank/DDBJ databases">
        <title>Genome sequencing and assembly of the regulated plant pathogen Lachnellula willkommii and related sister species for the development of diagnostic species identification markers.</title>
        <authorList>
            <person name="Giroux E."/>
            <person name="Bilodeau G."/>
        </authorList>
    </citation>
    <scope>NUCLEOTIDE SEQUENCE [LARGE SCALE GENOMIC DNA]</scope>
    <source>
        <strain evidence="2 3">CBS 268.59</strain>
    </source>
</reference>